<keyword evidence="1" id="KW-0614">Plasmid</keyword>
<evidence type="ECO:0000313" key="1">
    <source>
        <dbReference type="EMBL" id="QHW35606.1"/>
    </source>
</evidence>
<dbReference type="RefSeq" id="WP_162645741.1">
    <property type="nucleotide sequence ID" value="NZ_CP048287.1"/>
</dbReference>
<dbReference type="KEGG" id="prz:GZH47_32510"/>
<organism evidence="1 2">
    <name type="scientific">Paenibacillus rhizovicinus</name>
    <dbReference type="NCBI Taxonomy" id="2704463"/>
    <lineage>
        <taxon>Bacteria</taxon>
        <taxon>Bacillati</taxon>
        <taxon>Bacillota</taxon>
        <taxon>Bacilli</taxon>
        <taxon>Bacillales</taxon>
        <taxon>Paenibacillaceae</taxon>
        <taxon>Paenibacillus</taxon>
    </lineage>
</organism>
<name>A0A6C0PAZ2_9BACL</name>
<dbReference type="Proteomes" id="UP000479114">
    <property type="component" value="Plasmid unnamed1"/>
</dbReference>
<reference evidence="1 2" key="1">
    <citation type="submission" date="2020-02" db="EMBL/GenBank/DDBJ databases">
        <title>Paenibacillus sp. nov., isolated from rhizosphere soil of tomato.</title>
        <authorList>
            <person name="Weon H.-Y."/>
            <person name="Lee S.A."/>
        </authorList>
    </citation>
    <scope>NUCLEOTIDE SEQUENCE [LARGE SCALE GENOMIC DNA]</scope>
    <source>
        <strain evidence="1 2">14171R-81</strain>
        <plasmid evidence="1 2">unnamed1</plasmid>
    </source>
</reference>
<gene>
    <name evidence="1" type="ORF">GZH47_32510</name>
</gene>
<dbReference type="AlphaFoldDB" id="A0A6C0PAZ2"/>
<proteinExistence type="predicted"/>
<dbReference type="EMBL" id="CP048287">
    <property type="protein sequence ID" value="QHW35606.1"/>
    <property type="molecule type" value="Genomic_DNA"/>
</dbReference>
<evidence type="ECO:0000313" key="2">
    <source>
        <dbReference type="Proteomes" id="UP000479114"/>
    </source>
</evidence>
<protein>
    <submittedName>
        <fullName evidence="1">Uncharacterized protein</fullName>
    </submittedName>
</protein>
<keyword evidence="2" id="KW-1185">Reference proteome</keyword>
<geneLocation type="plasmid" evidence="1 2">
    <name>unnamed1</name>
</geneLocation>
<sequence>MARRKIIESEKYVPEDLDVKNWPIVLTDNLSDKDKATYLKRKKAVEMYLGNQPIKEIRYETGIDFESLRRLVLRCIDNRDENGVILGFRALIPNKRLKATQENRKRTTLTQGGSPNFLIHFPNLLN</sequence>
<accession>A0A6C0PAZ2</accession>